<reference evidence="2" key="4">
    <citation type="submission" date="2025-08" db="UniProtKB">
        <authorList>
            <consortium name="Ensembl"/>
        </authorList>
    </citation>
    <scope>IDENTIFICATION</scope>
</reference>
<organism evidence="2 3">
    <name type="scientific">Callorhinchus milii</name>
    <name type="common">Ghost shark</name>
    <dbReference type="NCBI Taxonomy" id="7868"/>
    <lineage>
        <taxon>Eukaryota</taxon>
        <taxon>Metazoa</taxon>
        <taxon>Chordata</taxon>
        <taxon>Craniata</taxon>
        <taxon>Vertebrata</taxon>
        <taxon>Chondrichthyes</taxon>
        <taxon>Holocephali</taxon>
        <taxon>Chimaeriformes</taxon>
        <taxon>Callorhinchidae</taxon>
        <taxon>Callorhinchus</taxon>
    </lineage>
</organism>
<dbReference type="GeneTree" id="ENSGT00420000030724"/>
<dbReference type="InParanoid" id="A0A4W3GC49"/>
<feature type="transmembrane region" description="Helical" evidence="1">
    <location>
        <begin position="12"/>
        <end position="30"/>
    </location>
</feature>
<keyword evidence="1" id="KW-0812">Transmembrane</keyword>
<name>A0A4W3GC49_CALMI</name>
<evidence type="ECO:0000313" key="3">
    <source>
        <dbReference type="Proteomes" id="UP000314986"/>
    </source>
</evidence>
<reference evidence="3" key="3">
    <citation type="journal article" date="2014" name="Nature">
        <title>Elephant shark genome provides unique insights into gnathostome evolution.</title>
        <authorList>
            <consortium name="International Elephant Shark Genome Sequencing Consortium"/>
            <person name="Venkatesh B."/>
            <person name="Lee A.P."/>
            <person name="Ravi V."/>
            <person name="Maurya A.K."/>
            <person name="Lian M.M."/>
            <person name="Swann J.B."/>
            <person name="Ohta Y."/>
            <person name="Flajnik M.F."/>
            <person name="Sutoh Y."/>
            <person name="Kasahara M."/>
            <person name="Hoon S."/>
            <person name="Gangu V."/>
            <person name="Roy S.W."/>
            <person name="Irimia M."/>
            <person name="Korzh V."/>
            <person name="Kondrychyn I."/>
            <person name="Lim Z.W."/>
            <person name="Tay B.H."/>
            <person name="Tohari S."/>
            <person name="Kong K.W."/>
            <person name="Ho S."/>
            <person name="Lorente-Galdos B."/>
            <person name="Quilez J."/>
            <person name="Marques-Bonet T."/>
            <person name="Raney B.J."/>
            <person name="Ingham P.W."/>
            <person name="Tay A."/>
            <person name="Hillier L.W."/>
            <person name="Minx P."/>
            <person name="Boehm T."/>
            <person name="Wilson R.K."/>
            <person name="Brenner S."/>
            <person name="Warren W.C."/>
        </authorList>
    </citation>
    <scope>NUCLEOTIDE SEQUENCE [LARGE SCALE GENOMIC DNA]</scope>
</reference>
<protein>
    <submittedName>
        <fullName evidence="2">Small integral membrane protein 45</fullName>
    </submittedName>
</protein>
<reference evidence="3" key="2">
    <citation type="journal article" date="2007" name="PLoS Biol.">
        <title>Survey sequencing and comparative analysis of the elephant shark (Callorhinchus milii) genome.</title>
        <authorList>
            <person name="Venkatesh B."/>
            <person name="Kirkness E.F."/>
            <person name="Loh Y.H."/>
            <person name="Halpern A.L."/>
            <person name="Lee A.P."/>
            <person name="Johnson J."/>
            <person name="Dandona N."/>
            <person name="Viswanathan L.D."/>
            <person name="Tay A."/>
            <person name="Venter J.C."/>
            <person name="Strausberg R.L."/>
            <person name="Brenner S."/>
        </authorList>
    </citation>
    <scope>NUCLEOTIDE SEQUENCE [LARGE SCALE GENOMIC DNA]</scope>
</reference>
<sequence>MPHFLDWFVPVYLLASILVLVAFGACVYYCEPGLQDAHKWRTQGPVGEQDVRKASMVRENMGFRPPDL</sequence>
<keyword evidence="1" id="KW-1133">Transmembrane helix</keyword>
<keyword evidence="3" id="KW-1185">Reference proteome</keyword>
<evidence type="ECO:0000313" key="2">
    <source>
        <dbReference type="Ensembl" id="ENSCMIP00000000813.1"/>
    </source>
</evidence>
<evidence type="ECO:0000256" key="1">
    <source>
        <dbReference type="SAM" id="Phobius"/>
    </source>
</evidence>
<dbReference type="Proteomes" id="UP000314986">
    <property type="component" value="Unassembled WGS sequence"/>
</dbReference>
<dbReference type="AlphaFoldDB" id="A0A4W3GC49"/>
<reference evidence="2" key="5">
    <citation type="submission" date="2025-09" db="UniProtKB">
        <authorList>
            <consortium name="Ensembl"/>
        </authorList>
    </citation>
    <scope>IDENTIFICATION</scope>
</reference>
<accession>A0A4W3GC49</accession>
<reference evidence="3" key="1">
    <citation type="journal article" date="2006" name="Science">
        <title>Ancient noncoding elements conserved in the human genome.</title>
        <authorList>
            <person name="Venkatesh B."/>
            <person name="Kirkness E.F."/>
            <person name="Loh Y.H."/>
            <person name="Halpern A.L."/>
            <person name="Lee A.P."/>
            <person name="Johnson J."/>
            <person name="Dandona N."/>
            <person name="Viswanathan L.D."/>
            <person name="Tay A."/>
            <person name="Venter J.C."/>
            <person name="Strausberg R.L."/>
            <person name="Brenner S."/>
        </authorList>
    </citation>
    <scope>NUCLEOTIDE SEQUENCE [LARGE SCALE GENOMIC DNA]</scope>
</reference>
<dbReference type="Ensembl" id="ENSCMIT00000000862.1">
    <property type="protein sequence ID" value="ENSCMIP00000000813.1"/>
    <property type="gene ID" value="ENSCMIG00000000567.1"/>
</dbReference>
<keyword evidence="1" id="KW-0472">Membrane</keyword>
<dbReference type="OMA" id="DAHKWRT"/>
<proteinExistence type="predicted"/>